<dbReference type="EMBL" id="JACEGQ020000006">
    <property type="protein sequence ID" value="KAH8504510.1"/>
    <property type="molecule type" value="Genomic_DNA"/>
</dbReference>
<gene>
    <name evidence="1" type="ORF">H0E87_011955</name>
</gene>
<dbReference type="PANTHER" id="PTHR31672:SF13">
    <property type="entry name" value="F-BOX PROTEIN CPR30-LIKE"/>
    <property type="match status" value="1"/>
</dbReference>
<protein>
    <submittedName>
        <fullName evidence="1">Uncharacterized protein</fullName>
    </submittedName>
</protein>
<name>A0A8T2YHE6_POPDE</name>
<comment type="caution">
    <text evidence="1">The sequence shown here is derived from an EMBL/GenBank/DDBJ whole genome shotgun (WGS) entry which is preliminary data.</text>
</comment>
<reference evidence="1" key="1">
    <citation type="journal article" date="2021" name="J. Hered.">
        <title>Genome Assembly of Salicaceae Populus deltoides (Eastern Cottonwood) I-69 Based on Nanopore Sequencing and Hi-C Technologies.</title>
        <authorList>
            <person name="Bai S."/>
            <person name="Wu H."/>
            <person name="Zhang J."/>
            <person name="Pan Z."/>
            <person name="Zhao W."/>
            <person name="Li Z."/>
            <person name="Tong C."/>
        </authorList>
    </citation>
    <scope>NUCLEOTIDE SEQUENCE</scope>
    <source>
        <tissue evidence="1">Leaf</tissue>
    </source>
</reference>
<dbReference type="PANTHER" id="PTHR31672">
    <property type="entry name" value="BNACNNG10540D PROTEIN"/>
    <property type="match status" value="1"/>
</dbReference>
<proteinExistence type="predicted"/>
<accession>A0A8T2YHE6</accession>
<dbReference type="Proteomes" id="UP000807159">
    <property type="component" value="Chromosome 6"/>
</dbReference>
<evidence type="ECO:0000313" key="1">
    <source>
        <dbReference type="EMBL" id="KAH8504510.1"/>
    </source>
</evidence>
<dbReference type="InterPro" id="IPR050796">
    <property type="entry name" value="SCF_F-box_component"/>
</dbReference>
<dbReference type="AlphaFoldDB" id="A0A8T2YHE6"/>
<organism evidence="1 2">
    <name type="scientific">Populus deltoides</name>
    <name type="common">Eastern poplar</name>
    <name type="synonym">Eastern cottonwood</name>
    <dbReference type="NCBI Taxonomy" id="3696"/>
    <lineage>
        <taxon>Eukaryota</taxon>
        <taxon>Viridiplantae</taxon>
        <taxon>Streptophyta</taxon>
        <taxon>Embryophyta</taxon>
        <taxon>Tracheophyta</taxon>
        <taxon>Spermatophyta</taxon>
        <taxon>Magnoliopsida</taxon>
        <taxon>eudicotyledons</taxon>
        <taxon>Gunneridae</taxon>
        <taxon>Pentapetalae</taxon>
        <taxon>rosids</taxon>
        <taxon>fabids</taxon>
        <taxon>Malpighiales</taxon>
        <taxon>Salicaceae</taxon>
        <taxon>Saliceae</taxon>
        <taxon>Populus</taxon>
    </lineage>
</organism>
<keyword evidence="2" id="KW-1185">Reference proteome</keyword>
<evidence type="ECO:0000313" key="2">
    <source>
        <dbReference type="Proteomes" id="UP000807159"/>
    </source>
</evidence>
<sequence length="348" mass="39131">MPMLLTQDDSYGTRGGNLAPSNSSNGLILLYASYFRKGSSSFIVYDPSNADYITLPIAPSLVEKPDTSLRIKGFLVYGFAFDPCSINPNFTVAELTDDSGSIRANDYSSISKTWTTGTYPAIEPIDSFMLSGPSVFFTDALHWLLEPSGVIAYTIRNKKLHEFTSVPGDLACVDNEGYCNCVRKMMDSGGDGYFQCKCTCWYLGESMDHLIYVRATGNAEFSVWTLDDYYRSIWSPRHCIVNLVNRQVFSYNQIKAQLREVYNIQKEYGDDEICSGFILPYEVCPTTKAETGIPVETSRNTYASVNSPENTRILVYFHEGNAELARTITLTHQPGFNWIPAYNFQRPF</sequence>